<sequence length="632" mass="69445">MARISTFLVVLLLLLLCFWTPIAESTTEYVTYKDPKAPIGARVRSLMKMMTLPEKIGQLIQAERGQVNADIVKQYFIGSVLSSGGSAPRPEASPKDWVDMINGFQNGSLSTRLGIPMLYASDAVHGHNNAYNATIFPHNVGLGVTRDPDLVKRIGVATALEARATGVGYVFAPCIAVCRDPRWGKCYESYSEDAEIVRMMTEIIPGLQGDVPNTTRKGVPFVNKKDNKVVACAKHFVGDGGTFEGIDGNNTVISNQDLFRIHVPAYWDSIYKGVSTIMVSFSSLNGVKMHANYHMVTRYLKQRVKFRGFVITDFQGIDKITPIPGENYTYSVQEALLAGIDMIMIGYNNYIDFINITTKLVEQNVVPMSRIDDAVQRILRVKFTMGLFENPLANYNLADKVGCKEHRELAREAVRKSLVLLRNGKGGETLLPLHKNAPKILVAGTHADNLGYQCGGWTIDWQGRSGNDLTVGTTILQAIRATVDSSTDVTYEENPTDDFVKSGNFTYAVVVVGERPYAEYMGDSNNLFIPAPGPDTIINVCENVKCVVILVSGRPLVIGPYIATADAFVAAWLPGTEGQGVADVLFGDYGFTGKLARTWFRRVDQLPMNIGDPHYDALFPIGYGLTTNSTSQ</sequence>
<protein>
    <submittedName>
        <fullName evidence="1">Uncharacterized protein</fullName>
    </submittedName>
</protein>
<name>A0ACB9ML51_BAUVA</name>
<proteinExistence type="predicted"/>
<reference evidence="1 2" key="1">
    <citation type="journal article" date="2022" name="DNA Res.">
        <title>Chromosomal-level genome assembly of the orchid tree Bauhinia variegata (Leguminosae; Cercidoideae) supports the allotetraploid origin hypothesis of Bauhinia.</title>
        <authorList>
            <person name="Zhong Y."/>
            <person name="Chen Y."/>
            <person name="Zheng D."/>
            <person name="Pang J."/>
            <person name="Liu Y."/>
            <person name="Luo S."/>
            <person name="Meng S."/>
            <person name="Qian L."/>
            <person name="Wei D."/>
            <person name="Dai S."/>
            <person name="Zhou R."/>
        </authorList>
    </citation>
    <scope>NUCLEOTIDE SEQUENCE [LARGE SCALE GENOMIC DNA]</scope>
    <source>
        <strain evidence="1">BV-YZ2020</strain>
    </source>
</reference>
<evidence type="ECO:0000313" key="2">
    <source>
        <dbReference type="Proteomes" id="UP000828941"/>
    </source>
</evidence>
<accession>A0ACB9ML51</accession>
<comment type="caution">
    <text evidence="1">The sequence shown here is derived from an EMBL/GenBank/DDBJ whole genome shotgun (WGS) entry which is preliminary data.</text>
</comment>
<evidence type="ECO:0000313" key="1">
    <source>
        <dbReference type="EMBL" id="KAI4323716.1"/>
    </source>
</evidence>
<keyword evidence="2" id="KW-1185">Reference proteome</keyword>
<dbReference type="EMBL" id="CM039434">
    <property type="protein sequence ID" value="KAI4323716.1"/>
    <property type="molecule type" value="Genomic_DNA"/>
</dbReference>
<gene>
    <name evidence="1" type="ORF">L6164_023300</name>
</gene>
<organism evidence="1 2">
    <name type="scientific">Bauhinia variegata</name>
    <name type="common">Purple orchid tree</name>
    <name type="synonym">Phanera variegata</name>
    <dbReference type="NCBI Taxonomy" id="167791"/>
    <lineage>
        <taxon>Eukaryota</taxon>
        <taxon>Viridiplantae</taxon>
        <taxon>Streptophyta</taxon>
        <taxon>Embryophyta</taxon>
        <taxon>Tracheophyta</taxon>
        <taxon>Spermatophyta</taxon>
        <taxon>Magnoliopsida</taxon>
        <taxon>eudicotyledons</taxon>
        <taxon>Gunneridae</taxon>
        <taxon>Pentapetalae</taxon>
        <taxon>rosids</taxon>
        <taxon>fabids</taxon>
        <taxon>Fabales</taxon>
        <taxon>Fabaceae</taxon>
        <taxon>Cercidoideae</taxon>
        <taxon>Cercideae</taxon>
        <taxon>Bauhiniinae</taxon>
        <taxon>Bauhinia</taxon>
    </lineage>
</organism>
<dbReference type="Proteomes" id="UP000828941">
    <property type="component" value="Chromosome 9"/>
</dbReference>